<reference evidence="3" key="1">
    <citation type="journal article" date="2019" name="Int. J. Syst. Evol. Microbiol.">
        <title>The Global Catalogue of Microorganisms (GCM) 10K type strain sequencing project: providing services to taxonomists for standard genome sequencing and annotation.</title>
        <authorList>
            <consortium name="The Broad Institute Genomics Platform"/>
            <consortium name="The Broad Institute Genome Sequencing Center for Infectious Disease"/>
            <person name="Wu L."/>
            <person name="Ma J."/>
        </authorList>
    </citation>
    <scope>NUCLEOTIDE SEQUENCE [LARGE SCALE GENOMIC DNA]</scope>
    <source>
        <strain evidence="3">CGMCC 4.7204</strain>
    </source>
</reference>
<protein>
    <submittedName>
        <fullName evidence="2">Uncharacterized protein</fullName>
    </submittedName>
</protein>
<accession>A0ABV8L145</accession>
<name>A0ABV8L145_9NOCA</name>
<dbReference type="RefSeq" id="WP_378546094.1">
    <property type="nucleotide sequence ID" value="NZ_JBHSBA010000003.1"/>
</dbReference>
<evidence type="ECO:0000256" key="1">
    <source>
        <dbReference type="SAM" id="MobiDB-lite"/>
    </source>
</evidence>
<sequence length="319" mass="36769">MTEMEEREIRQYVTSQTPPESEDEVSLVQKVGRRRVLRQSHDLYDVWMSSGQRWWVITNMTNLYAQEDFKSLDQVFTYHLGLNLVLQEQFNVEPNDEQVEHVAKSWRRYAGAVDAMAEAEESEDFQAVGIRCREAVLALVRENMNADWVHFEGERPQVANAKAWFGIFANSLTANSKPRAYLKALADKTWDLTVWLQHYAKASELDAEIVLGATQQLMRLFTLLRIRHDQAEMQRCPACDSYQVVEESSGAVEREGHFGTLLHDECVSCGWKSEQKFDQWPVDRLKRLIDYATGTWSPPKKSMADLEITDDAEADGNVR</sequence>
<evidence type="ECO:0000313" key="2">
    <source>
        <dbReference type="EMBL" id="MFC4124283.1"/>
    </source>
</evidence>
<dbReference type="Proteomes" id="UP001595767">
    <property type="component" value="Unassembled WGS sequence"/>
</dbReference>
<keyword evidence="3" id="KW-1185">Reference proteome</keyword>
<dbReference type="EMBL" id="JBHSBA010000003">
    <property type="protein sequence ID" value="MFC4124283.1"/>
    <property type="molecule type" value="Genomic_DNA"/>
</dbReference>
<proteinExistence type="predicted"/>
<evidence type="ECO:0000313" key="3">
    <source>
        <dbReference type="Proteomes" id="UP001595767"/>
    </source>
</evidence>
<organism evidence="2 3">
    <name type="scientific">Nocardia rhizosphaerae</name>
    <dbReference type="NCBI Taxonomy" id="1691571"/>
    <lineage>
        <taxon>Bacteria</taxon>
        <taxon>Bacillati</taxon>
        <taxon>Actinomycetota</taxon>
        <taxon>Actinomycetes</taxon>
        <taxon>Mycobacteriales</taxon>
        <taxon>Nocardiaceae</taxon>
        <taxon>Nocardia</taxon>
    </lineage>
</organism>
<comment type="caution">
    <text evidence="2">The sequence shown here is derived from an EMBL/GenBank/DDBJ whole genome shotgun (WGS) entry which is preliminary data.</text>
</comment>
<gene>
    <name evidence="2" type="ORF">ACFOW8_05020</name>
</gene>
<feature type="region of interest" description="Disordered" evidence="1">
    <location>
        <begin position="1"/>
        <end position="20"/>
    </location>
</feature>